<gene>
    <name evidence="1" type="ORF">ACFOVS_04880</name>
</gene>
<dbReference type="EMBL" id="JBHSBD010000016">
    <property type="protein sequence ID" value="MFC3967471.1"/>
    <property type="molecule type" value="Genomic_DNA"/>
</dbReference>
<dbReference type="Pfam" id="PF13384">
    <property type="entry name" value="HTH_23"/>
    <property type="match status" value="1"/>
</dbReference>
<comment type="caution">
    <text evidence="1">The sequence shown here is derived from an EMBL/GenBank/DDBJ whole genome shotgun (WGS) entry which is preliminary data.</text>
</comment>
<proteinExistence type="predicted"/>
<keyword evidence="2" id="KW-1185">Reference proteome</keyword>
<sequence length="190" mass="21496">MTKKKLVSFVGQDEDDSVFAQIRDVCGEEVADQLSAVFGGERLCIPSIQIFHPEHVFAIRLGYDLASKVVEAAATWKPSGWFFVPMNTDKRIQALLEQDGLSTREVAQRTGVHMRTVWRHKQRMRAQGRRLGCPYSPRTYVHSPEEQKGIEFVRTLLLEGHSPSQIRDILNVPGTVVLTIRAELLKQGKI</sequence>
<organism evidence="1 2">
    <name type="scientific">Rhizobium lemnae</name>
    <dbReference type="NCBI Taxonomy" id="1214924"/>
    <lineage>
        <taxon>Bacteria</taxon>
        <taxon>Pseudomonadati</taxon>
        <taxon>Pseudomonadota</taxon>
        <taxon>Alphaproteobacteria</taxon>
        <taxon>Hyphomicrobiales</taxon>
        <taxon>Rhizobiaceae</taxon>
        <taxon>Rhizobium/Agrobacterium group</taxon>
        <taxon>Rhizobium</taxon>
    </lineage>
</organism>
<dbReference type="InterPro" id="IPR036388">
    <property type="entry name" value="WH-like_DNA-bd_sf"/>
</dbReference>
<dbReference type="RefSeq" id="WP_247259314.1">
    <property type="nucleotide sequence ID" value="NZ_JALJQZ010000002.1"/>
</dbReference>
<evidence type="ECO:0000313" key="1">
    <source>
        <dbReference type="EMBL" id="MFC3967471.1"/>
    </source>
</evidence>
<dbReference type="Proteomes" id="UP001595697">
    <property type="component" value="Unassembled WGS sequence"/>
</dbReference>
<accession>A0ABV8E4W5</accession>
<evidence type="ECO:0000313" key="2">
    <source>
        <dbReference type="Proteomes" id="UP001595697"/>
    </source>
</evidence>
<name>A0ABV8E4W5_9HYPH</name>
<reference evidence="2" key="1">
    <citation type="journal article" date="2019" name="Int. J. Syst. Evol. Microbiol.">
        <title>The Global Catalogue of Microorganisms (GCM) 10K type strain sequencing project: providing services to taxonomists for standard genome sequencing and annotation.</title>
        <authorList>
            <consortium name="The Broad Institute Genomics Platform"/>
            <consortium name="The Broad Institute Genome Sequencing Center for Infectious Disease"/>
            <person name="Wu L."/>
            <person name="Ma J."/>
        </authorList>
    </citation>
    <scope>NUCLEOTIDE SEQUENCE [LARGE SCALE GENOMIC DNA]</scope>
    <source>
        <strain evidence="2">TBRC 5781</strain>
    </source>
</reference>
<dbReference type="Gene3D" id="1.10.10.10">
    <property type="entry name" value="Winged helix-like DNA-binding domain superfamily/Winged helix DNA-binding domain"/>
    <property type="match status" value="1"/>
</dbReference>
<protein>
    <submittedName>
        <fullName evidence="1">Helix-turn-helix domain-containing protein</fullName>
    </submittedName>
</protein>